<dbReference type="AlphaFoldDB" id="A0AAD9H393"/>
<gene>
    <name evidence="2" type="ORF">LX32DRAFT_687862</name>
</gene>
<dbReference type="Proteomes" id="UP001232148">
    <property type="component" value="Unassembled WGS sequence"/>
</dbReference>
<reference evidence="2" key="1">
    <citation type="submission" date="2021-06" db="EMBL/GenBank/DDBJ databases">
        <title>Comparative genomics, transcriptomics and evolutionary studies reveal genomic signatures of adaptation to plant cell wall in hemibiotrophic fungi.</title>
        <authorList>
            <consortium name="DOE Joint Genome Institute"/>
            <person name="Baroncelli R."/>
            <person name="Diaz J.F."/>
            <person name="Benocci T."/>
            <person name="Peng M."/>
            <person name="Battaglia E."/>
            <person name="Haridas S."/>
            <person name="Andreopoulos W."/>
            <person name="Labutti K."/>
            <person name="Pangilinan J."/>
            <person name="Floch G.L."/>
            <person name="Makela M.R."/>
            <person name="Henrissat B."/>
            <person name="Grigoriev I.V."/>
            <person name="Crouch J.A."/>
            <person name="De Vries R.P."/>
            <person name="Sukno S.A."/>
            <person name="Thon M.R."/>
        </authorList>
    </citation>
    <scope>NUCLEOTIDE SEQUENCE</scope>
    <source>
        <strain evidence="2">MAFF235873</strain>
    </source>
</reference>
<dbReference type="EMBL" id="MU843119">
    <property type="protein sequence ID" value="KAK2021278.1"/>
    <property type="molecule type" value="Genomic_DNA"/>
</dbReference>
<name>A0AAD9H393_9PEZI</name>
<evidence type="ECO:0000313" key="2">
    <source>
        <dbReference type="EMBL" id="KAK2021278.1"/>
    </source>
</evidence>
<evidence type="ECO:0000313" key="3">
    <source>
        <dbReference type="Proteomes" id="UP001232148"/>
    </source>
</evidence>
<sequence>MGSKRRRENISDDAILGIDLGSTSTRVCLWCPKRKQEDIDVQNSETPGNVSKGDFPSVGYPFEPEGPVYLGSDFDPNRRPISLKYAFYALAEPDKKDDMLKQYVMATPLTSRRGDQDFRDRLMRGLRELFLVLRKEVDTTCRVQKLKISTVGISIPSQWTTDFEDVYRRIIVDVFEQSRDNIRFHTETEALAHVLLRNHRITLPECGDNMYEVYLFLDFGGHNMNGCIFNVVHGQDHDASFYRIEEPFGAGGGSEEWSYRVGEEFARRFRQQRRRSMRPEEWKAFADQFDNCKSKINPNNFNGPLNMAGWDITLDSAFISRSFEISHKNVLEEAKENIKIVSQIRGVTPYVIVSGGTANHKTVQDRLRSMCKDHGIGEPSFTNKWSISYASGRIARGVAYAAGSRLTFNQFLERGAAFGIQRRQNPTRGNGNPDGEWDSVAELLFNKSVQTALEVSAGSGRDEFKIICDPFFEPGETPNKLHFDHCYDFLLLGKLRRGDWKITFSVTGSQASPSLVLESSFAYSRISKNGKGRAVKTLNVGHYTTNPLPMSFDGGANCYFVDDEHFDSDQFCRPLPTRLTEDVTEAEFETPDDSEGEDHQSGCSDSEFVPVVGEYASSPNEVENRITNNATIAHQQNAGLATEFPTTRSRLVPDENCQAPVAAMGPSIPNAQPNELPRKEVNSPRSRYAKRVEVHGGHPLMTSRRPLDTGQDTRELSTAPVIAGLRRPEKPANYEHTAKVQVTRWVEAACDHPPFHGRSSKDA</sequence>
<feature type="compositionally biased region" description="Acidic residues" evidence="1">
    <location>
        <begin position="584"/>
        <end position="596"/>
    </location>
</feature>
<keyword evidence="3" id="KW-1185">Reference proteome</keyword>
<protein>
    <submittedName>
        <fullName evidence="2">Uncharacterized protein</fullName>
    </submittedName>
</protein>
<proteinExistence type="predicted"/>
<evidence type="ECO:0000256" key="1">
    <source>
        <dbReference type="SAM" id="MobiDB-lite"/>
    </source>
</evidence>
<feature type="region of interest" description="Disordered" evidence="1">
    <location>
        <begin position="584"/>
        <end position="606"/>
    </location>
</feature>
<accession>A0AAD9H393</accession>
<feature type="region of interest" description="Disordered" evidence="1">
    <location>
        <begin position="665"/>
        <end position="685"/>
    </location>
</feature>
<organism evidence="2 3">
    <name type="scientific">Colletotrichum zoysiae</name>
    <dbReference type="NCBI Taxonomy" id="1216348"/>
    <lineage>
        <taxon>Eukaryota</taxon>
        <taxon>Fungi</taxon>
        <taxon>Dikarya</taxon>
        <taxon>Ascomycota</taxon>
        <taxon>Pezizomycotina</taxon>
        <taxon>Sordariomycetes</taxon>
        <taxon>Hypocreomycetidae</taxon>
        <taxon>Glomerellales</taxon>
        <taxon>Glomerellaceae</taxon>
        <taxon>Colletotrichum</taxon>
        <taxon>Colletotrichum graminicola species complex</taxon>
    </lineage>
</organism>
<comment type="caution">
    <text evidence="2">The sequence shown here is derived from an EMBL/GenBank/DDBJ whole genome shotgun (WGS) entry which is preliminary data.</text>
</comment>